<comment type="caution">
    <text evidence="6">The sequence shown here is derived from an EMBL/GenBank/DDBJ whole genome shotgun (WGS) entry which is preliminary data.</text>
</comment>
<evidence type="ECO:0008006" key="8">
    <source>
        <dbReference type="Google" id="ProtNLM"/>
    </source>
</evidence>
<dbReference type="CDD" id="cd02440">
    <property type="entry name" value="AdoMet_MTases"/>
    <property type="match status" value="1"/>
</dbReference>
<dbReference type="Gene3D" id="1.10.10.10">
    <property type="entry name" value="Winged helix-like DNA-binding domain superfamily/Winged helix DNA-binding domain"/>
    <property type="match status" value="1"/>
</dbReference>
<evidence type="ECO:0000313" key="7">
    <source>
        <dbReference type="Proteomes" id="UP001516023"/>
    </source>
</evidence>
<dbReference type="AlphaFoldDB" id="A0ABD3P173"/>
<dbReference type="Proteomes" id="UP001516023">
    <property type="component" value="Unassembled WGS sequence"/>
</dbReference>
<keyword evidence="3" id="KW-0949">S-adenosyl-L-methionine</keyword>
<feature type="domain" description="O-methyltransferase C-terminal" evidence="4">
    <location>
        <begin position="257"/>
        <end position="404"/>
    </location>
</feature>
<protein>
    <recommendedName>
        <fullName evidence="8">O-methyltransferase domain-containing protein</fullName>
    </recommendedName>
</protein>
<dbReference type="Pfam" id="PF00891">
    <property type="entry name" value="Methyltransf_2"/>
    <property type="match status" value="1"/>
</dbReference>
<feature type="domain" description="O-methyltransferase dimerisation" evidence="5">
    <location>
        <begin position="66"/>
        <end position="154"/>
    </location>
</feature>
<dbReference type="PANTHER" id="PTHR11746">
    <property type="entry name" value="O-METHYLTRANSFERASE"/>
    <property type="match status" value="1"/>
</dbReference>
<evidence type="ECO:0000259" key="4">
    <source>
        <dbReference type="Pfam" id="PF00891"/>
    </source>
</evidence>
<dbReference type="GO" id="GO:0008168">
    <property type="term" value="F:methyltransferase activity"/>
    <property type="evidence" value="ECO:0007669"/>
    <property type="project" value="UniProtKB-KW"/>
</dbReference>
<name>A0ABD3P173_9STRA</name>
<accession>A0ABD3P173</accession>
<organism evidence="6 7">
    <name type="scientific">Cyclotella cryptica</name>
    <dbReference type="NCBI Taxonomy" id="29204"/>
    <lineage>
        <taxon>Eukaryota</taxon>
        <taxon>Sar</taxon>
        <taxon>Stramenopiles</taxon>
        <taxon>Ochrophyta</taxon>
        <taxon>Bacillariophyta</taxon>
        <taxon>Coscinodiscophyceae</taxon>
        <taxon>Thalassiosirophycidae</taxon>
        <taxon>Stephanodiscales</taxon>
        <taxon>Stephanodiscaceae</taxon>
        <taxon>Cyclotella</taxon>
    </lineage>
</organism>
<evidence type="ECO:0000259" key="5">
    <source>
        <dbReference type="Pfam" id="PF08100"/>
    </source>
</evidence>
<dbReference type="PROSITE" id="PS51683">
    <property type="entry name" value="SAM_OMT_II"/>
    <property type="match status" value="1"/>
</dbReference>
<evidence type="ECO:0000313" key="6">
    <source>
        <dbReference type="EMBL" id="KAL3781508.1"/>
    </source>
</evidence>
<reference evidence="6 7" key="1">
    <citation type="journal article" date="2020" name="G3 (Bethesda)">
        <title>Improved Reference Genome for Cyclotella cryptica CCMP332, a Model for Cell Wall Morphogenesis, Salinity Adaptation, and Lipid Production in Diatoms (Bacillariophyta).</title>
        <authorList>
            <person name="Roberts W.R."/>
            <person name="Downey K.M."/>
            <person name="Ruck E.C."/>
            <person name="Traller J.C."/>
            <person name="Alverson A.J."/>
        </authorList>
    </citation>
    <scope>NUCLEOTIDE SEQUENCE [LARGE SCALE GENOMIC DNA]</scope>
    <source>
        <strain evidence="6 7">CCMP332</strain>
    </source>
</reference>
<sequence>MMVLSAAFGIASITRVHQRTCCSNGISHNRRTNQSPFRLKPINNNVIGDDSSQTVHPSVAEAGLLQLVQSHFVAQTLLAVVRLGVPDVLDSTRAMVVDEIIAHLENPHSINRDALFRCLRLLCTTGVIRETTVSFEGSLQVAFLLTDMGKLLQTSHSESMASFVLHWMEAPLWNAWSHLSDYLAGNQVDSTFDGVAIPPFNTANGVMASEYYSNNENSKLHRNAVARYASSREIPAILDAIRSNISPHINESILSGKTIVDVGGGYGNLLVELKECIKTVGACYCLDLPDVIQDTKVVTATDAVKFVQGNMFDHETIPACDVIFTKHVLCDFSDEDVVRALESFHRVLCPSGKLVIMDAVLPNGENLNGNWNAAVSFDVLLMLSGRRGERSSLEWCNLAHEAGFVLEEVVSTSSVTVDLAIFQKWDNFSAQAIV</sequence>
<dbReference type="GO" id="GO:0032259">
    <property type="term" value="P:methylation"/>
    <property type="evidence" value="ECO:0007669"/>
    <property type="project" value="UniProtKB-KW"/>
</dbReference>
<evidence type="ECO:0000256" key="2">
    <source>
        <dbReference type="ARBA" id="ARBA00022679"/>
    </source>
</evidence>
<dbReference type="SUPFAM" id="SSF53335">
    <property type="entry name" value="S-adenosyl-L-methionine-dependent methyltransferases"/>
    <property type="match status" value="1"/>
</dbReference>
<keyword evidence="1" id="KW-0489">Methyltransferase</keyword>
<dbReference type="InterPro" id="IPR036390">
    <property type="entry name" value="WH_DNA-bd_sf"/>
</dbReference>
<dbReference type="InterPro" id="IPR012967">
    <property type="entry name" value="COMT_dimerisation"/>
</dbReference>
<keyword evidence="7" id="KW-1185">Reference proteome</keyword>
<evidence type="ECO:0000256" key="3">
    <source>
        <dbReference type="ARBA" id="ARBA00022691"/>
    </source>
</evidence>
<dbReference type="InterPro" id="IPR016461">
    <property type="entry name" value="COMT-like"/>
</dbReference>
<dbReference type="InterPro" id="IPR036388">
    <property type="entry name" value="WH-like_DNA-bd_sf"/>
</dbReference>
<dbReference type="EMBL" id="JABMIG020000314">
    <property type="protein sequence ID" value="KAL3781508.1"/>
    <property type="molecule type" value="Genomic_DNA"/>
</dbReference>
<dbReference type="Pfam" id="PF08100">
    <property type="entry name" value="Dimerisation"/>
    <property type="match status" value="1"/>
</dbReference>
<dbReference type="InterPro" id="IPR001077">
    <property type="entry name" value="COMT_C"/>
</dbReference>
<dbReference type="InterPro" id="IPR029063">
    <property type="entry name" value="SAM-dependent_MTases_sf"/>
</dbReference>
<evidence type="ECO:0000256" key="1">
    <source>
        <dbReference type="ARBA" id="ARBA00022603"/>
    </source>
</evidence>
<gene>
    <name evidence="6" type="ORF">HJC23_011559</name>
</gene>
<keyword evidence="2" id="KW-0808">Transferase</keyword>
<dbReference type="SUPFAM" id="SSF46785">
    <property type="entry name" value="Winged helix' DNA-binding domain"/>
    <property type="match status" value="1"/>
</dbReference>
<proteinExistence type="predicted"/>
<dbReference type="Gene3D" id="3.40.50.150">
    <property type="entry name" value="Vaccinia Virus protein VP39"/>
    <property type="match status" value="1"/>
</dbReference>